<name>A0A364XV60_9BACT</name>
<accession>A0A364XV60</accession>
<dbReference type="PANTHER" id="PTHR43772">
    <property type="entry name" value="ENDO-1,4-BETA-XYLANASE"/>
    <property type="match status" value="1"/>
</dbReference>
<dbReference type="InterPro" id="IPR006584">
    <property type="entry name" value="Cellulose-bd_IV"/>
</dbReference>
<dbReference type="Proteomes" id="UP000251889">
    <property type="component" value="Unassembled WGS sequence"/>
</dbReference>
<dbReference type="GO" id="GO:0045493">
    <property type="term" value="P:xylan catabolic process"/>
    <property type="evidence" value="ECO:0007669"/>
    <property type="project" value="UniProtKB-KW"/>
</dbReference>
<dbReference type="SMART" id="SM00606">
    <property type="entry name" value="CBD_IV"/>
    <property type="match status" value="1"/>
</dbReference>
<dbReference type="InterPro" id="IPR005084">
    <property type="entry name" value="CBM6"/>
</dbReference>
<dbReference type="SUPFAM" id="SSF49785">
    <property type="entry name" value="Galactose-binding domain-like"/>
    <property type="match status" value="1"/>
</dbReference>
<dbReference type="GO" id="GO:0004553">
    <property type="term" value="F:hydrolase activity, hydrolyzing O-glycosyl compounds"/>
    <property type="evidence" value="ECO:0007669"/>
    <property type="project" value="InterPro"/>
</dbReference>
<organism evidence="10 11">
    <name type="scientific">Pseudochryseolinea flava</name>
    <dbReference type="NCBI Taxonomy" id="2059302"/>
    <lineage>
        <taxon>Bacteria</taxon>
        <taxon>Pseudomonadati</taxon>
        <taxon>Bacteroidota</taxon>
        <taxon>Cytophagia</taxon>
        <taxon>Cytophagales</taxon>
        <taxon>Fulvivirgaceae</taxon>
        <taxon>Pseudochryseolinea</taxon>
    </lineage>
</organism>
<keyword evidence="11" id="KW-1185">Reference proteome</keyword>
<sequence length="568" mass="63437">MIMKKITSELQRSGYLFIAIQMLVMSILPRTIVAQNDVPPNPFITHMFTADPSAHVWQDGRLYLYPSHDIAPPRGADLMDQYHVFSTDDMTHWTDHGEILRSSDVSWGRPEGGFMWAPDCAYKDGVYYFYFPHPSGTSWNTTWKIGVATSTSPASGFTVQGYIPNLESHIDPCVFIDDDGQAYFYYGGGGTCKGGKLKSNMMEIDGEMKAMEGLEDFHEATWVHKRNGIYYLSHSDNNDDGIKHNRMRYATSTSPLGPWTARGVYMDPTDSYTNHGSIVEYKGQWYSFYHNSALSGNDWLRSVCVDKLFYNEDGTIQKVTPTKGHGTPYGNNAWPIPGIIQAEDFDNGGQIIAYSDSDSSNNGGKYRPDEFVDIENCGEGGFNVGWISGGEWLEYTVNVSIAGTYVLEIRVASANATGSSVRVEFGTEDVTGKMVVPNTNGWQSYQTISKEVTLPQGTHIMRLLMGDGAFNINHLNIKAKEIVLATEEDGNVFKVYPNPVADKITIAFEEDIKRSTSLKLYDSSGVLIKKQKLVARETEISIDGLKPGLYMLHVRVKDKTIIRKVMVQ</sequence>
<dbReference type="InterPro" id="IPR023296">
    <property type="entry name" value="Glyco_hydro_beta-prop_sf"/>
</dbReference>
<dbReference type="Pfam" id="PF18962">
    <property type="entry name" value="Por_Secre_tail"/>
    <property type="match status" value="1"/>
</dbReference>
<evidence type="ECO:0000256" key="1">
    <source>
        <dbReference type="ARBA" id="ARBA00009865"/>
    </source>
</evidence>
<evidence type="ECO:0000256" key="6">
    <source>
        <dbReference type="ARBA" id="ARBA00023295"/>
    </source>
</evidence>
<dbReference type="SUPFAM" id="SSF75005">
    <property type="entry name" value="Arabinanase/levansucrase/invertase"/>
    <property type="match status" value="1"/>
</dbReference>
<keyword evidence="6 8" id="KW-0326">Glycosidase</keyword>
<reference evidence="10 11" key="1">
    <citation type="submission" date="2018-06" db="EMBL/GenBank/DDBJ databases">
        <title>Chryseolinea flavus sp. nov., a member of the phylum Bacteroidetes isolated from soil.</title>
        <authorList>
            <person name="Li Y."/>
            <person name="Wang J."/>
        </authorList>
    </citation>
    <scope>NUCLEOTIDE SEQUENCE [LARGE SCALE GENOMIC DNA]</scope>
    <source>
        <strain evidence="10 11">SDU1-6</strain>
    </source>
</reference>
<dbReference type="AlphaFoldDB" id="A0A364XV60"/>
<dbReference type="Pfam" id="PF03422">
    <property type="entry name" value="CBM_6"/>
    <property type="match status" value="1"/>
</dbReference>
<protein>
    <submittedName>
        <fullName evidence="10">Xylosidase</fullName>
    </submittedName>
</protein>
<dbReference type="Gene3D" id="2.115.10.20">
    <property type="entry name" value="Glycosyl hydrolase domain, family 43"/>
    <property type="match status" value="1"/>
</dbReference>
<dbReference type="InterPro" id="IPR008979">
    <property type="entry name" value="Galactose-bd-like_sf"/>
</dbReference>
<comment type="caution">
    <text evidence="10">The sequence shown here is derived from an EMBL/GenBank/DDBJ whole genome shotgun (WGS) entry which is preliminary data.</text>
</comment>
<dbReference type="PANTHER" id="PTHR43772:SF2">
    <property type="entry name" value="PUTATIVE (AFU_ORTHOLOGUE AFUA_2G04480)-RELATED"/>
    <property type="match status" value="1"/>
</dbReference>
<keyword evidence="2" id="KW-0624">Polysaccharide degradation</keyword>
<dbReference type="CDD" id="cd04080">
    <property type="entry name" value="CBM6_cellulase-like"/>
    <property type="match status" value="1"/>
</dbReference>
<dbReference type="Pfam" id="PF04616">
    <property type="entry name" value="Glyco_hydro_43"/>
    <property type="match status" value="1"/>
</dbReference>
<keyword evidence="2" id="KW-0858">Xylan degradation</keyword>
<dbReference type="InterPro" id="IPR006710">
    <property type="entry name" value="Glyco_hydro_43"/>
</dbReference>
<proteinExistence type="inferred from homology"/>
<evidence type="ECO:0000256" key="2">
    <source>
        <dbReference type="ARBA" id="ARBA00022651"/>
    </source>
</evidence>
<dbReference type="NCBIfam" id="TIGR04183">
    <property type="entry name" value="Por_Secre_tail"/>
    <property type="match status" value="1"/>
</dbReference>
<evidence type="ECO:0000313" key="10">
    <source>
        <dbReference type="EMBL" id="RAV98202.1"/>
    </source>
</evidence>
<feature type="site" description="Important for catalytic activity, responsible for pKa modulation of the active site Glu and correct orientation of both the proton donor and substrate" evidence="7">
    <location>
        <position position="171"/>
    </location>
</feature>
<dbReference type="InterPro" id="IPR026444">
    <property type="entry name" value="Secre_tail"/>
</dbReference>
<dbReference type="Gene3D" id="2.60.120.260">
    <property type="entry name" value="Galactose-binding domain-like"/>
    <property type="match status" value="1"/>
</dbReference>
<dbReference type="EMBL" id="QMFY01000020">
    <property type="protein sequence ID" value="RAV98202.1"/>
    <property type="molecule type" value="Genomic_DNA"/>
</dbReference>
<keyword evidence="4 8" id="KW-0378">Hydrolase</keyword>
<evidence type="ECO:0000259" key="9">
    <source>
        <dbReference type="PROSITE" id="PS51175"/>
    </source>
</evidence>
<evidence type="ECO:0000256" key="5">
    <source>
        <dbReference type="ARBA" id="ARBA00023277"/>
    </source>
</evidence>
<dbReference type="GO" id="GO:0030246">
    <property type="term" value="F:carbohydrate binding"/>
    <property type="evidence" value="ECO:0007669"/>
    <property type="project" value="InterPro"/>
</dbReference>
<evidence type="ECO:0000256" key="3">
    <source>
        <dbReference type="ARBA" id="ARBA00022729"/>
    </source>
</evidence>
<evidence type="ECO:0000256" key="8">
    <source>
        <dbReference type="RuleBase" id="RU361187"/>
    </source>
</evidence>
<evidence type="ECO:0000256" key="4">
    <source>
        <dbReference type="ARBA" id="ARBA00022801"/>
    </source>
</evidence>
<keyword evidence="3" id="KW-0732">Signal</keyword>
<dbReference type="CDD" id="cd08990">
    <property type="entry name" value="GH43_AXH_like"/>
    <property type="match status" value="1"/>
</dbReference>
<gene>
    <name evidence="10" type="ORF">DQQ10_24670</name>
</gene>
<comment type="similarity">
    <text evidence="1 8">Belongs to the glycosyl hydrolase 43 family.</text>
</comment>
<feature type="domain" description="CBM6" evidence="9">
    <location>
        <begin position="338"/>
        <end position="478"/>
    </location>
</feature>
<dbReference type="OrthoDB" id="3308423at2"/>
<dbReference type="PROSITE" id="PS51175">
    <property type="entry name" value="CBM6"/>
    <property type="match status" value="1"/>
</dbReference>
<dbReference type="InterPro" id="IPR052176">
    <property type="entry name" value="Glycosyl_Hydrlase_43_Enz"/>
</dbReference>
<keyword evidence="5" id="KW-0119">Carbohydrate metabolism</keyword>
<evidence type="ECO:0000256" key="7">
    <source>
        <dbReference type="PIRSR" id="PIRSR606710-2"/>
    </source>
</evidence>
<evidence type="ECO:0000313" key="11">
    <source>
        <dbReference type="Proteomes" id="UP000251889"/>
    </source>
</evidence>